<dbReference type="EMBL" id="BART01009762">
    <property type="protein sequence ID" value="GAG80610.1"/>
    <property type="molecule type" value="Genomic_DNA"/>
</dbReference>
<keyword evidence="1" id="KW-0812">Transmembrane</keyword>
<accession>X1ADL6</accession>
<reference evidence="2" key="1">
    <citation type="journal article" date="2014" name="Front. Microbiol.">
        <title>High frequency of phylogenetically diverse reductive dehalogenase-homologous genes in deep subseafloor sedimentary metagenomes.</title>
        <authorList>
            <person name="Kawai M."/>
            <person name="Futagami T."/>
            <person name="Toyoda A."/>
            <person name="Takaki Y."/>
            <person name="Nishi S."/>
            <person name="Hori S."/>
            <person name="Arai W."/>
            <person name="Tsubouchi T."/>
            <person name="Morono Y."/>
            <person name="Uchiyama I."/>
            <person name="Ito T."/>
            <person name="Fujiyama A."/>
            <person name="Inagaki F."/>
            <person name="Takami H."/>
        </authorList>
    </citation>
    <scope>NUCLEOTIDE SEQUENCE</scope>
    <source>
        <strain evidence="2">Expedition CK06-06</strain>
    </source>
</reference>
<comment type="caution">
    <text evidence="2">The sequence shown here is derived from an EMBL/GenBank/DDBJ whole genome shotgun (WGS) entry which is preliminary data.</text>
</comment>
<sequence length="47" mass="5330">MINLTLTIIVFVFLFIISLIDLKTKKVPAFLTTAIIFMIAMVNMVNI</sequence>
<evidence type="ECO:0000313" key="2">
    <source>
        <dbReference type="EMBL" id="GAG80610.1"/>
    </source>
</evidence>
<feature type="non-terminal residue" evidence="2">
    <location>
        <position position="47"/>
    </location>
</feature>
<proteinExistence type="predicted"/>
<keyword evidence="1" id="KW-0472">Membrane</keyword>
<feature type="transmembrane region" description="Helical" evidence="1">
    <location>
        <begin position="29"/>
        <end position="46"/>
    </location>
</feature>
<dbReference type="AlphaFoldDB" id="X1ADL6"/>
<feature type="transmembrane region" description="Helical" evidence="1">
    <location>
        <begin position="6"/>
        <end position="22"/>
    </location>
</feature>
<keyword evidence="1" id="KW-1133">Transmembrane helix</keyword>
<evidence type="ECO:0000256" key="1">
    <source>
        <dbReference type="SAM" id="Phobius"/>
    </source>
</evidence>
<organism evidence="2">
    <name type="scientific">marine sediment metagenome</name>
    <dbReference type="NCBI Taxonomy" id="412755"/>
    <lineage>
        <taxon>unclassified sequences</taxon>
        <taxon>metagenomes</taxon>
        <taxon>ecological metagenomes</taxon>
    </lineage>
</organism>
<gene>
    <name evidence="2" type="ORF">S01H4_21526</name>
</gene>
<protein>
    <submittedName>
        <fullName evidence="2">Uncharacterized protein</fullName>
    </submittedName>
</protein>
<name>X1ADL6_9ZZZZ</name>